<dbReference type="RefSeq" id="WP_066821215.1">
    <property type="nucleotide sequence ID" value="NZ_LTBA01000001.1"/>
</dbReference>
<organism evidence="1 2">
    <name type="scientific">Clostridium tepidiprofundi DSM 19306</name>
    <dbReference type="NCBI Taxonomy" id="1121338"/>
    <lineage>
        <taxon>Bacteria</taxon>
        <taxon>Bacillati</taxon>
        <taxon>Bacillota</taxon>
        <taxon>Clostridia</taxon>
        <taxon>Eubacteriales</taxon>
        <taxon>Clostridiaceae</taxon>
        <taxon>Clostridium</taxon>
    </lineage>
</organism>
<dbReference type="Proteomes" id="UP000075531">
    <property type="component" value="Unassembled WGS sequence"/>
</dbReference>
<sequence>MYLLKGIKETEEKLNVQIIFNLDVEENKNIDTTDGVIVEKILEQPKKKRGIGFKLYVNPKTKEQFYEEFERMLTQEEKLDEMNEKLDLLMQSNLESEGIL</sequence>
<reference evidence="1 2" key="1">
    <citation type="submission" date="2016-02" db="EMBL/GenBank/DDBJ databases">
        <title>Genome sequence of Clostridium tepidiprofundi DSM 19306.</title>
        <authorList>
            <person name="Poehlein A."/>
            <person name="Daniel R."/>
        </authorList>
    </citation>
    <scope>NUCLEOTIDE SEQUENCE [LARGE SCALE GENOMIC DNA]</scope>
    <source>
        <strain evidence="1 2">DSM 19306</strain>
    </source>
</reference>
<keyword evidence="2" id="KW-1185">Reference proteome</keyword>
<gene>
    <name evidence="1" type="ORF">CLTEP_02140</name>
</gene>
<evidence type="ECO:0000313" key="1">
    <source>
        <dbReference type="EMBL" id="KYH35821.1"/>
    </source>
</evidence>
<comment type="caution">
    <text evidence="1">The sequence shown here is derived from an EMBL/GenBank/DDBJ whole genome shotgun (WGS) entry which is preliminary data.</text>
</comment>
<dbReference type="AlphaFoldDB" id="A0A151B7A2"/>
<name>A0A151B7A2_9CLOT</name>
<evidence type="ECO:0000313" key="2">
    <source>
        <dbReference type="Proteomes" id="UP000075531"/>
    </source>
</evidence>
<dbReference type="PATRIC" id="fig|1121338.3.peg.216"/>
<accession>A0A151B7A2</accession>
<dbReference type="EMBL" id="LTBA01000001">
    <property type="protein sequence ID" value="KYH35821.1"/>
    <property type="molecule type" value="Genomic_DNA"/>
</dbReference>
<dbReference type="STRING" id="1121338.CLTEP_02140"/>
<protein>
    <submittedName>
        <fullName evidence="1">Uncharacterized protein</fullName>
    </submittedName>
</protein>
<proteinExistence type="predicted"/>